<dbReference type="EMBL" id="DS268409">
    <property type="protein sequence ID" value="EFO95512.1"/>
    <property type="molecule type" value="Genomic_DNA"/>
</dbReference>
<protein>
    <recommendedName>
        <fullName evidence="4">Serpentine Receptor, class H</fullName>
    </recommendedName>
</protein>
<gene>
    <name evidence="2" type="ORF">CRE_08864</name>
</gene>
<dbReference type="PANTHER" id="PTHR22941">
    <property type="entry name" value="SERPENTINE RECEPTOR"/>
    <property type="match status" value="1"/>
</dbReference>
<feature type="transmembrane region" description="Helical" evidence="1">
    <location>
        <begin position="12"/>
        <end position="33"/>
    </location>
</feature>
<dbReference type="InParanoid" id="E3LHY4"/>
<dbReference type="InterPro" id="IPR019422">
    <property type="entry name" value="7TM_GPCR_serpentine_rcpt_Srh"/>
</dbReference>
<evidence type="ECO:0000256" key="1">
    <source>
        <dbReference type="SAM" id="Phobius"/>
    </source>
</evidence>
<feature type="transmembrane region" description="Helical" evidence="1">
    <location>
        <begin position="45"/>
        <end position="71"/>
    </location>
</feature>
<feature type="transmembrane region" description="Helical" evidence="1">
    <location>
        <begin position="91"/>
        <end position="111"/>
    </location>
</feature>
<reference evidence="2" key="1">
    <citation type="submission" date="2007-07" db="EMBL/GenBank/DDBJ databases">
        <title>PCAP assembly of the Caenorhabditis remanei genome.</title>
        <authorList>
            <consortium name="The Caenorhabditis remanei Sequencing Consortium"/>
            <person name="Wilson R.K."/>
        </authorList>
    </citation>
    <scope>NUCLEOTIDE SEQUENCE [LARGE SCALE GENOMIC DNA]</scope>
    <source>
        <strain evidence="2">PB4641</strain>
    </source>
</reference>
<feature type="transmembrane region" description="Helical" evidence="1">
    <location>
        <begin position="247"/>
        <end position="269"/>
    </location>
</feature>
<evidence type="ECO:0008006" key="4">
    <source>
        <dbReference type="Google" id="ProtNLM"/>
    </source>
</evidence>
<keyword evidence="1" id="KW-1133">Transmembrane helix</keyword>
<dbReference type="PANTHER" id="PTHR22941:SF303">
    <property type="entry name" value="SERPENTINE RECEPTOR, CLASS H"/>
    <property type="match status" value="1"/>
</dbReference>
<dbReference type="AlphaFoldDB" id="E3LHY4"/>
<evidence type="ECO:0000313" key="3">
    <source>
        <dbReference type="Proteomes" id="UP000008281"/>
    </source>
</evidence>
<dbReference type="InterPro" id="IPR053220">
    <property type="entry name" value="Nematode_rcpt-like_serp_H"/>
</dbReference>
<feature type="transmembrane region" description="Helical" evidence="1">
    <location>
        <begin position="205"/>
        <end position="227"/>
    </location>
</feature>
<dbReference type="eggNOG" id="ENOG502SY7B">
    <property type="taxonomic scope" value="Eukaryota"/>
</dbReference>
<feature type="transmembrane region" description="Helical" evidence="1">
    <location>
        <begin position="281"/>
        <end position="304"/>
    </location>
</feature>
<dbReference type="Pfam" id="PF10318">
    <property type="entry name" value="7TM_GPCR_Srh"/>
    <property type="match status" value="1"/>
</dbReference>
<evidence type="ECO:0000313" key="2">
    <source>
        <dbReference type="EMBL" id="EFO95512.1"/>
    </source>
</evidence>
<dbReference type="OMA" id="NICFMIV"/>
<accession>E3LHY4</accession>
<keyword evidence="3" id="KW-1185">Reference proteome</keyword>
<dbReference type="Proteomes" id="UP000008281">
    <property type="component" value="Unassembled WGS sequence"/>
</dbReference>
<name>E3LHY4_CAERE</name>
<feature type="transmembrane region" description="Helical" evidence="1">
    <location>
        <begin position="132"/>
        <end position="150"/>
    </location>
</feature>
<sequence length="354" mass="41319">MNYFNTSDFLSSFYNIIIFIEIPIHLFGAYCILFKTPPVMRSIKWSMLNLLVWSVLLDLTYSISLRPFMLWPAVAVYPMGLLSYLEIPTNFQFYVLYSVFYCLGVSIVSILENRYYLLFKQNTYWRRVRIPFLLMNYLTGPIFFSLFFITPMNQELALKTVQNVLAKMYFHNNVILQKFSNIPPLFQFNSIFVIDSQVGYLFKSVLVLGATVLVEKFLFSYLLIANLQRSARTLRLSRTTIAVQRKFLRAILIQIIIPILILVSPMFYIGPAILLQIYIQALNNFCVITFSLHGFVNTFVMLCIHEPYWRFIVKVSHWNCLFSRHSTAPTNTNYLSSAADFGAGRSRYGQLQKF</sequence>
<proteinExistence type="predicted"/>
<keyword evidence="1" id="KW-0472">Membrane</keyword>
<organism evidence="3">
    <name type="scientific">Caenorhabditis remanei</name>
    <name type="common">Caenorhabditis vulgaris</name>
    <dbReference type="NCBI Taxonomy" id="31234"/>
    <lineage>
        <taxon>Eukaryota</taxon>
        <taxon>Metazoa</taxon>
        <taxon>Ecdysozoa</taxon>
        <taxon>Nematoda</taxon>
        <taxon>Chromadorea</taxon>
        <taxon>Rhabditida</taxon>
        <taxon>Rhabditina</taxon>
        <taxon>Rhabditomorpha</taxon>
        <taxon>Rhabditoidea</taxon>
        <taxon>Rhabditidae</taxon>
        <taxon>Peloderinae</taxon>
        <taxon>Caenorhabditis</taxon>
    </lineage>
</organism>
<keyword evidence="1" id="KW-0812">Transmembrane</keyword>
<dbReference type="HOGENOM" id="CLU_042960_1_1_1"/>